<protein>
    <submittedName>
        <fullName evidence="3">Uncharacterized protein</fullName>
    </submittedName>
</protein>
<keyword evidence="2" id="KW-0472">Membrane</keyword>
<comment type="caution">
    <text evidence="3">The sequence shown here is derived from an EMBL/GenBank/DDBJ whole genome shotgun (WGS) entry which is preliminary data.</text>
</comment>
<sequence>MVAVRVANELGAGNGGAAKFAAAVSVVTSTIIGLFFFLVIMIFNNQVDLLFSSSEPVLKAVDDLKLHLAFTILLNSVQPVLSGVAVGAGWQSIVAYINLACYYVVGVPPWNSSGMDF</sequence>
<evidence type="ECO:0000256" key="1">
    <source>
        <dbReference type="ARBA" id="ARBA00010199"/>
    </source>
</evidence>
<dbReference type="EMBL" id="CAJVSB020000192">
    <property type="protein sequence ID" value="CAH2042804.1"/>
    <property type="molecule type" value="Genomic_DNA"/>
</dbReference>
<dbReference type="GO" id="GO:0016020">
    <property type="term" value="C:membrane"/>
    <property type="evidence" value="ECO:0007669"/>
    <property type="project" value="InterPro"/>
</dbReference>
<keyword evidence="4" id="KW-1185">Reference proteome</keyword>
<dbReference type="PANTHER" id="PTHR11206">
    <property type="entry name" value="MULTIDRUG RESISTANCE PROTEIN"/>
    <property type="match status" value="1"/>
</dbReference>
<dbReference type="GO" id="GO:0015297">
    <property type="term" value="F:antiporter activity"/>
    <property type="evidence" value="ECO:0007669"/>
    <property type="project" value="InterPro"/>
</dbReference>
<dbReference type="Pfam" id="PF01554">
    <property type="entry name" value="MatE"/>
    <property type="match status" value="1"/>
</dbReference>
<organism evidence="3 4">
    <name type="scientific">Thlaspi arvense</name>
    <name type="common">Field penny-cress</name>
    <dbReference type="NCBI Taxonomy" id="13288"/>
    <lineage>
        <taxon>Eukaryota</taxon>
        <taxon>Viridiplantae</taxon>
        <taxon>Streptophyta</taxon>
        <taxon>Embryophyta</taxon>
        <taxon>Tracheophyta</taxon>
        <taxon>Spermatophyta</taxon>
        <taxon>Magnoliopsida</taxon>
        <taxon>eudicotyledons</taxon>
        <taxon>Gunneridae</taxon>
        <taxon>Pentapetalae</taxon>
        <taxon>rosids</taxon>
        <taxon>malvids</taxon>
        <taxon>Brassicales</taxon>
        <taxon>Brassicaceae</taxon>
        <taxon>Thlaspideae</taxon>
        <taxon>Thlaspi</taxon>
    </lineage>
</organism>
<gene>
    <name evidence="3" type="ORF">TAV2_LOCUS4786</name>
</gene>
<feature type="transmembrane region" description="Helical" evidence="2">
    <location>
        <begin position="20"/>
        <end position="43"/>
    </location>
</feature>
<dbReference type="AlphaFoldDB" id="A0AAU9RMA7"/>
<evidence type="ECO:0000313" key="4">
    <source>
        <dbReference type="Proteomes" id="UP000836841"/>
    </source>
</evidence>
<dbReference type="InterPro" id="IPR002528">
    <property type="entry name" value="MATE_fam"/>
</dbReference>
<name>A0AAU9RMA7_THLAR</name>
<evidence type="ECO:0000256" key="2">
    <source>
        <dbReference type="SAM" id="Phobius"/>
    </source>
</evidence>
<dbReference type="Proteomes" id="UP000836841">
    <property type="component" value="Unassembled WGS sequence"/>
</dbReference>
<keyword evidence="2" id="KW-0812">Transmembrane</keyword>
<evidence type="ECO:0000313" key="3">
    <source>
        <dbReference type="EMBL" id="CAH2042804.1"/>
    </source>
</evidence>
<proteinExistence type="inferred from homology"/>
<accession>A0AAU9RMA7</accession>
<comment type="similarity">
    <text evidence="1">Belongs to the multi antimicrobial extrusion (MATE) (TC 2.A.66.1) family.</text>
</comment>
<dbReference type="GO" id="GO:0042910">
    <property type="term" value="F:xenobiotic transmembrane transporter activity"/>
    <property type="evidence" value="ECO:0007669"/>
    <property type="project" value="InterPro"/>
</dbReference>
<keyword evidence="2" id="KW-1133">Transmembrane helix</keyword>
<reference evidence="3 4" key="1">
    <citation type="submission" date="2022-03" db="EMBL/GenBank/DDBJ databases">
        <authorList>
            <person name="Nunn A."/>
            <person name="Chopra R."/>
            <person name="Nunn A."/>
            <person name="Contreras Garrido A."/>
        </authorList>
    </citation>
    <scope>NUCLEOTIDE SEQUENCE [LARGE SCALE GENOMIC DNA]</scope>
</reference>